<organism evidence="1 2">
    <name type="scientific">Actinomyces ruminis</name>
    <dbReference type="NCBI Taxonomy" id="1937003"/>
    <lineage>
        <taxon>Bacteria</taxon>
        <taxon>Bacillati</taxon>
        <taxon>Actinomycetota</taxon>
        <taxon>Actinomycetes</taxon>
        <taxon>Actinomycetales</taxon>
        <taxon>Actinomycetaceae</taxon>
        <taxon>Actinomyces</taxon>
    </lineage>
</organism>
<gene>
    <name evidence="1" type="ORF">BW737_014270</name>
</gene>
<comment type="caution">
    <text evidence="1">The sequence shown here is derived from an EMBL/GenBank/DDBJ whole genome shotgun (WGS) entry which is preliminary data.</text>
</comment>
<keyword evidence="2" id="KW-1185">Reference proteome</keyword>
<evidence type="ECO:0000313" key="2">
    <source>
        <dbReference type="Proteomes" id="UP000194577"/>
    </source>
</evidence>
<reference evidence="1 2" key="1">
    <citation type="submission" date="2017-10" db="EMBL/GenBank/DDBJ databases">
        <title>Draft genome sequence of cellulolytic Actinomyces sp CtC72 isolated from cattle rumen fluid.</title>
        <authorList>
            <person name="Joshi A.J."/>
            <person name="Vasudevan G."/>
            <person name="Lanjekar V.B."/>
            <person name="Hivarkar S."/>
            <person name="Engineer A."/>
            <person name="Pore S.D."/>
            <person name="Dhakephalkar P.K."/>
            <person name="Dagar S."/>
        </authorList>
    </citation>
    <scope>NUCLEOTIDE SEQUENCE [LARGE SCALE GENOMIC DNA]</scope>
    <source>
        <strain evidence="2">CtC72</strain>
    </source>
</reference>
<sequence>MATDLIGVSQPTIYRIYLRIRPLPPQVLDGISLDATIEQGHLPLIDGTYIPAGNRPATAKATERQALLNRLNKLPDIVILPNRAELYRTGR</sequence>
<dbReference type="Proteomes" id="UP000194577">
    <property type="component" value="Unassembled WGS sequence"/>
</dbReference>
<dbReference type="EMBL" id="MTPX02000077">
    <property type="protein sequence ID" value="PHP51828.1"/>
    <property type="molecule type" value="Genomic_DNA"/>
</dbReference>
<evidence type="ECO:0000313" key="1">
    <source>
        <dbReference type="EMBL" id="PHP51828.1"/>
    </source>
</evidence>
<name>A0ABX4M9H8_9ACTO</name>
<accession>A0ABX4M9H8</accession>
<proteinExistence type="predicted"/>
<dbReference type="RefSeq" id="WP_086615522.1">
    <property type="nucleotide sequence ID" value="NZ_MTPX02000077.1"/>
</dbReference>
<protein>
    <submittedName>
        <fullName evidence="1">Uncharacterized protein</fullName>
    </submittedName>
</protein>